<evidence type="ECO:0000256" key="1">
    <source>
        <dbReference type="SAM" id="Phobius"/>
    </source>
</evidence>
<proteinExistence type="predicted"/>
<evidence type="ECO:0008006" key="4">
    <source>
        <dbReference type="Google" id="ProtNLM"/>
    </source>
</evidence>
<dbReference type="NCBIfam" id="NF038065">
    <property type="entry name" value="Pr6Pr"/>
    <property type="match status" value="1"/>
</dbReference>
<dbReference type="InterPro" id="IPR049713">
    <property type="entry name" value="Pr6Pr-like"/>
</dbReference>
<feature type="transmembrane region" description="Helical" evidence="1">
    <location>
        <begin position="37"/>
        <end position="59"/>
    </location>
</feature>
<evidence type="ECO:0000313" key="3">
    <source>
        <dbReference type="Proteomes" id="UP000467322"/>
    </source>
</evidence>
<reference evidence="2 3" key="1">
    <citation type="submission" date="2019-12" db="EMBL/GenBank/DDBJ databases">
        <title>Maritimibacter sp. nov. sp. isolated from sea sand.</title>
        <authorList>
            <person name="Kim J."/>
            <person name="Jeong S.E."/>
            <person name="Jung H.S."/>
            <person name="Jeon C.O."/>
        </authorList>
    </citation>
    <scope>NUCLEOTIDE SEQUENCE [LARGE SCALE GENOMIC DNA]</scope>
    <source>
        <strain evidence="2 3">DP07</strain>
    </source>
</reference>
<organism evidence="2 3">
    <name type="scientific">Maritimibacter harenae</name>
    <dbReference type="NCBI Taxonomy" id="2606218"/>
    <lineage>
        <taxon>Bacteria</taxon>
        <taxon>Pseudomonadati</taxon>
        <taxon>Pseudomonadota</taxon>
        <taxon>Alphaproteobacteria</taxon>
        <taxon>Rhodobacterales</taxon>
        <taxon>Roseobacteraceae</taxon>
        <taxon>Maritimibacter</taxon>
    </lineage>
</organism>
<keyword evidence="1" id="KW-0812">Transmembrane</keyword>
<feature type="transmembrane region" description="Helical" evidence="1">
    <location>
        <begin position="101"/>
        <end position="119"/>
    </location>
</feature>
<dbReference type="RefSeq" id="WP_161350013.1">
    <property type="nucleotide sequence ID" value="NZ_WTUX01000006.1"/>
</dbReference>
<feature type="transmembrane region" description="Helical" evidence="1">
    <location>
        <begin position="71"/>
        <end position="89"/>
    </location>
</feature>
<keyword evidence="1" id="KW-0472">Membrane</keyword>
<feature type="transmembrane region" description="Helical" evidence="1">
    <location>
        <begin position="171"/>
        <end position="193"/>
    </location>
</feature>
<sequence>MTRTSHRLSIAVAVIAWIGLAAQFTLSYETNNDVARTLWVLARYFTILTNLMVAVTFTWMAVTRRRMRAQWTAGVTLWILIVGVVYHTLLANYDKSGLDFIADHATHTAVPAFTAIWWVGFARHVRFRWRLAAVWLWWPLFYVIYVIGRGLSDGIYPYFFIDLSRFSVGTVLVNSIGLCVAFWIAGLVMIAIARLRAS</sequence>
<comment type="caution">
    <text evidence="2">The sequence shown here is derived from an EMBL/GenBank/DDBJ whole genome shotgun (WGS) entry which is preliminary data.</text>
</comment>
<feature type="transmembrane region" description="Helical" evidence="1">
    <location>
        <begin position="131"/>
        <end position="151"/>
    </location>
</feature>
<gene>
    <name evidence="2" type="ORF">GQE99_02505</name>
</gene>
<keyword evidence="1" id="KW-1133">Transmembrane helix</keyword>
<dbReference type="EMBL" id="WTUX01000006">
    <property type="protein sequence ID" value="MZR11887.1"/>
    <property type="molecule type" value="Genomic_DNA"/>
</dbReference>
<accession>A0A845M2C3</accession>
<keyword evidence="3" id="KW-1185">Reference proteome</keyword>
<dbReference type="Proteomes" id="UP000467322">
    <property type="component" value="Unassembled WGS sequence"/>
</dbReference>
<dbReference type="AlphaFoldDB" id="A0A845M2C3"/>
<name>A0A845M2C3_9RHOB</name>
<protein>
    <recommendedName>
        <fullName evidence="4">FAR-17a/AIG1-like protein</fullName>
    </recommendedName>
</protein>
<evidence type="ECO:0000313" key="2">
    <source>
        <dbReference type="EMBL" id="MZR11887.1"/>
    </source>
</evidence>